<feature type="compositionally biased region" description="Pro residues" evidence="8">
    <location>
        <begin position="106"/>
        <end position="121"/>
    </location>
</feature>
<evidence type="ECO:0000256" key="7">
    <source>
        <dbReference type="PROSITE-ProRule" id="PRU00810"/>
    </source>
</evidence>
<name>A0A0C9U4D8_SPHS4</name>
<sequence>MEIDTNVDIVPQGTISEPPSAIPDTISLEKPPTLQQVPQEQEPKPASPPPITAPPTNAVDVTADVVVENPPETSQPTPGDGEPSAPSMIQSPPPPRVDSAVSPADSQPPVPPPNQLQPPPAGSAGAGARDSNRHLNVHDALGYLDAVKNKFQNNPDVYNDFLEIMKDFKSQRIDTPGVIQRVSTLFKGHPALIQGFNTFLPPGYRIECSTDPQDVNIILVTTPHGTMTQSTTGLLHVSSGPSNAGGLGPQDSNLASGSQGDFGNAPGPIQGASSSGFLSGFGTREHNTHFEPTEQAIEYVNRIKQRYADDPASYHHFLKLLEKFNKNPGEQHQVLQQIIQLFRNAPDLLDEFKLFLPADRSAYADLLGMFGHIAADNEKESSKAGASAKRKDKADSSTEKSNPSPQKRKRKPVEKDVPSTKAVGPSKAKKPKTHHPAPEPSPPPPSQHPSPQVFQRAPSPVFAPPFQHVHVHAGSSHMVHPVPPPVIEPQMLDDNTFFERVRDFLNNRETYDEFLKLVNLFTQDVIDLRALVYQASSFLGESELMAQLKEIVGWEEKERRDMENEAANAPKPLLKPSKADLTIRYGPSYRKLPPNYQLAYDIEDIGVLQDGVKLVLSFLDRTHGQIGAPDRRKIEGFLRKFIPLFFMFYPREFDTAFEVNGDEESEMMSDGLGSVLGDDESGSVAGSTRSKNGKKSGIADIRKKLLRTQQEKTSRKTRSIASAPGSRASSPPMSNGNGMDIDPPRSTAPMTNGVRRIATNTVKGYKPPSASSRKNNSRRGTFYANTPIYVFLRLLNLLYSRLLLCKRLGEELAGAAKQSANGVPEGASHMMLDGVPAPEHIGNAAEHFYSHLLECCEKLFDNVIDQATFEDTARYMFGMKAYNVFTLDKVIGALIKQVQIILADSKNKELVQLLQRERENPSFSTQDQVNYRRKAESVIGMDEHLYKINYIRESCTFTVELLGKEDPRSDDSPAMIERWSQYMDSYQKDIPDDAVTSKGKVPFLKRNLRLKASLPPTFISHSGLEIQICMRTYRLFYVMGSEDSFNYRYPPDDLQKLQQCVSAQVGKRRSWLDKVDKDGWTSSPRSSKTVA</sequence>
<keyword evidence="6 7" id="KW-0539">Nucleus</keyword>
<dbReference type="HOGENOM" id="CLU_001360_0_1_1"/>
<feature type="region of interest" description="Disordered" evidence="8">
    <location>
        <begin position="664"/>
        <end position="778"/>
    </location>
</feature>
<feature type="region of interest" description="Disordered" evidence="8">
    <location>
        <begin position="239"/>
        <end position="269"/>
    </location>
</feature>
<dbReference type="InterPro" id="IPR003822">
    <property type="entry name" value="PAH"/>
</dbReference>
<dbReference type="PANTHER" id="PTHR12346">
    <property type="entry name" value="SIN3B-RELATED"/>
    <property type="match status" value="1"/>
</dbReference>
<dbReference type="InterPro" id="IPR039774">
    <property type="entry name" value="Sin3-like"/>
</dbReference>
<dbReference type="SUPFAM" id="SSF47762">
    <property type="entry name" value="PAH2 domain"/>
    <property type="match status" value="3"/>
</dbReference>
<feature type="compositionally biased region" description="Pro residues" evidence="8">
    <location>
        <begin position="438"/>
        <end position="448"/>
    </location>
</feature>
<dbReference type="InterPro" id="IPR031693">
    <property type="entry name" value="Sin3_C"/>
</dbReference>
<dbReference type="Proteomes" id="UP000054279">
    <property type="component" value="Unassembled WGS sequence"/>
</dbReference>
<feature type="compositionally biased region" description="Low complexity" evidence="8">
    <location>
        <begin position="719"/>
        <end position="734"/>
    </location>
</feature>
<feature type="domain" description="Sin3 C-terminal" evidence="9">
    <location>
        <begin position="782"/>
        <end position="1045"/>
    </location>
</feature>
<organism evidence="10 11">
    <name type="scientific">Sphaerobolus stellatus (strain SS14)</name>
    <dbReference type="NCBI Taxonomy" id="990650"/>
    <lineage>
        <taxon>Eukaryota</taxon>
        <taxon>Fungi</taxon>
        <taxon>Dikarya</taxon>
        <taxon>Basidiomycota</taxon>
        <taxon>Agaricomycotina</taxon>
        <taxon>Agaricomycetes</taxon>
        <taxon>Phallomycetidae</taxon>
        <taxon>Geastrales</taxon>
        <taxon>Sphaerobolaceae</taxon>
        <taxon>Sphaerobolus</taxon>
    </lineage>
</organism>
<evidence type="ECO:0000259" key="9">
    <source>
        <dbReference type="Pfam" id="PF16879"/>
    </source>
</evidence>
<keyword evidence="5" id="KW-0804">Transcription</keyword>
<dbReference type="FunFam" id="1.20.1160.11:FF:000002">
    <property type="entry name" value="Paired amphipathic helix protein SIN3"/>
    <property type="match status" value="1"/>
</dbReference>
<feature type="compositionally biased region" description="Polar residues" evidence="8">
    <location>
        <begin position="250"/>
        <end position="261"/>
    </location>
</feature>
<dbReference type="Gene3D" id="1.20.1160.11">
    <property type="entry name" value="Paired amphipathic helix"/>
    <property type="match status" value="3"/>
</dbReference>
<protein>
    <recommendedName>
        <fullName evidence="9">Sin3 C-terminal domain-containing protein</fullName>
    </recommendedName>
</protein>
<keyword evidence="3" id="KW-0677">Repeat</keyword>
<dbReference type="Pfam" id="PF02671">
    <property type="entry name" value="PAH"/>
    <property type="match status" value="3"/>
</dbReference>
<dbReference type="PANTHER" id="PTHR12346:SF0">
    <property type="entry name" value="SIN3A, ISOFORM G"/>
    <property type="match status" value="1"/>
</dbReference>
<dbReference type="AlphaFoldDB" id="A0A0C9U4D8"/>
<keyword evidence="4" id="KW-0805">Transcription regulation</keyword>
<evidence type="ECO:0000256" key="2">
    <source>
        <dbReference type="ARBA" id="ARBA00022491"/>
    </source>
</evidence>
<feature type="region of interest" description="Disordered" evidence="8">
    <location>
        <begin position="1"/>
        <end position="131"/>
    </location>
</feature>
<dbReference type="FunFam" id="1.20.1160.11:FF:000001">
    <property type="entry name" value="Paired amphipathic helix protein Sin3"/>
    <property type="match status" value="1"/>
</dbReference>
<evidence type="ECO:0000256" key="1">
    <source>
        <dbReference type="ARBA" id="ARBA00004123"/>
    </source>
</evidence>
<evidence type="ECO:0000256" key="8">
    <source>
        <dbReference type="SAM" id="MobiDB-lite"/>
    </source>
</evidence>
<evidence type="ECO:0000256" key="5">
    <source>
        <dbReference type="ARBA" id="ARBA00023163"/>
    </source>
</evidence>
<dbReference type="OrthoDB" id="10265969at2759"/>
<dbReference type="InterPro" id="IPR036600">
    <property type="entry name" value="PAH_sf"/>
</dbReference>
<evidence type="ECO:0000313" key="11">
    <source>
        <dbReference type="Proteomes" id="UP000054279"/>
    </source>
</evidence>
<dbReference type="GO" id="GO:0070822">
    <property type="term" value="C:Sin3-type complex"/>
    <property type="evidence" value="ECO:0007669"/>
    <property type="project" value="TreeGrafter"/>
</dbReference>
<dbReference type="GO" id="GO:0003714">
    <property type="term" value="F:transcription corepressor activity"/>
    <property type="evidence" value="ECO:0007669"/>
    <property type="project" value="InterPro"/>
</dbReference>
<feature type="region of interest" description="Disordered" evidence="8">
    <location>
        <begin position="379"/>
        <end position="462"/>
    </location>
</feature>
<dbReference type="GO" id="GO:0000122">
    <property type="term" value="P:negative regulation of transcription by RNA polymerase II"/>
    <property type="evidence" value="ECO:0007669"/>
    <property type="project" value="TreeGrafter"/>
</dbReference>
<comment type="subcellular location">
    <subcellularLocation>
        <location evidence="1 7">Nucleus</location>
    </subcellularLocation>
</comment>
<gene>
    <name evidence="10" type="ORF">M422DRAFT_54338</name>
</gene>
<evidence type="ECO:0000313" key="10">
    <source>
        <dbReference type="EMBL" id="KIJ29114.1"/>
    </source>
</evidence>
<proteinExistence type="predicted"/>
<feature type="compositionally biased region" description="Low complexity" evidence="8">
    <location>
        <begin position="54"/>
        <end position="70"/>
    </location>
</feature>
<evidence type="ECO:0000256" key="4">
    <source>
        <dbReference type="ARBA" id="ARBA00023015"/>
    </source>
</evidence>
<dbReference type="Pfam" id="PF16879">
    <property type="entry name" value="Sin3a_C"/>
    <property type="match status" value="1"/>
</dbReference>
<keyword evidence="2" id="KW-0678">Repressor</keyword>
<keyword evidence="11" id="KW-1185">Reference proteome</keyword>
<accession>A0A0C9U4D8</accession>
<reference evidence="10 11" key="1">
    <citation type="submission" date="2014-06" db="EMBL/GenBank/DDBJ databases">
        <title>Evolutionary Origins and Diversification of the Mycorrhizal Mutualists.</title>
        <authorList>
            <consortium name="DOE Joint Genome Institute"/>
            <consortium name="Mycorrhizal Genomics Consortium"/>
            <person name="Kohler A."/>
            <person name="Kuo A."/>
            <person name="Nagy L.G."/>
            <person name="Floudas D."/>
            <person name="Copeland A."/>
            <person name="Barry K.W."/>
            <person name="Cichocki N."/>
            <person name="Veneault-Fourrey C."/>
            <person name="LaButti K."/>
            <person name="Lindquist E.A."/>
            <person name="Lipzen A."/>
            <person name="Lundell T."/>
            <person name="Morin E."/>
            <person name="Murat C."/>
            <person name="Riley R."/>
            <person name="Ohm R."/>
            <person name="Sun H."/>
            <person name="Tunlid A."/>
            <person name="Henrissat B."/>
            <person name="Grigoriev I.V."/>
            <person name="Hibbett D.S."/>
            <person name="Martin F."/>
        </authorList>
    </citation>
    <scope>NUCLEOTIDE SEQUENCE [LARGE SCALE GENOMIC DNA]</scope>
    <source>
        <strain evidence="10 11">SS14</strain>
    </source>
</reference>
<evidence type="ECO:0000256" key="3">
    <source>
        <dbReference type="ARBA" id="ARBA00022737"/>
    </source>
</evidence>
<dbReference type="EMBL" id="KN837290">
    <property type="protein sequence ID" value="KIJ29114.1"/>
    <property type="molecule type" value="Genomic_DNA"/>
</dbReference>
<dbReference type="PROSITE" id="PS51477">
    <property type="entry name" value="PAH"/>
    <property type="match status" value="2"/>
</dbReference>
<evidence type="ECO:0000256" key="6">
    <source>
        <dbReference type="ARBA" id="ARBA00023242"/>
    </source>
</evidence>